<feature type="region of interest" description="Disordered" evidence="5">
    <location>
        <begin position="1"/>
        <end position="56"/>
    </location>
</feature>
<sequence length="602" mass="65685">MDPLESKKAPGGNGDRVAPGADVEKAGDHVVNTNVMDDSATSYPKPVDGNASDSDGFQDGVRQVRAVTTIWSKKTLFSMFALLYLVSFVDYLQNSIDSILNPYITSSFGKHGLLNVGSVMSTIIGSVAPLFIAKVVDIWGRAEGFLIMLVVCVIGMVMKAAAQNVETYVAAHTMYWVGHIGIMYVMNVMLADMSSLKNRMVVFAINGTPRLVGNYAGPNIAGLFYRNLNFRWAFGAFSIILVVCSAPAIGLMWSMLRKARKEGAIEKRQASGRSWTQSIKYHVIEMDLVGMILIMGALACILLPFNLVPYAPQQWKTPYIIAMLVLGILLFPAFYFWEAKVAKVQFLPFKFLKQGTIIGACLLYGVMFLSTFCWNGYFYSYLRVVHRQSLENAGYIVNTYSTTSTVVGPLVGLLISYTGDFKWTAYSGVPVMLLGSALVIPFRQPDAPVGVLVFTQFLVGLGSEIFVLTSSLAAMAPVTHQQIAAVIALSGMFGGFGASIGLSIAGAIWNNLLPEKLDFYLPDSAKNQTLAIFGDIEQQIAFPDGSPEREAIVSALGDVMRLMVIAGVALMPLCIACIYSWKNINVKKLEEERGKQTKGTTF</sequence>
<dbReference type="GO" id="GO:0022857">
    <property type="term" value="F:transmembrane transporter activity"/>
    <property type="evidence" value="ECO:0007669"/>
    <property type="project" value="InterPro"/>
</dbReference>
<dbReference type="Proteomes" id="UP000078397">
    <property type="component" value="Unassembled WGS sequence"/>
</dbReference>
<feature type="transmembrane region" description="Helical" evidence="6">
    <location>
        <begin position="113"/>
        <end position="132"/>
    </location>
</feature>
<dbReference type="KEGG" id="pchm:VFPPC_10873"/>
<dbReference type="Pfam" id="PF07690">
    <property type="entry name" value="MFS_1"/>
    <property type="match status" value="1"/>
</dbReference>
<dbReference type="SUPFAM" id="SSF103473">
    <property type="entry name" value="MFS general substrate transporter"/>
    <property type="match status" value="1"/>
</dbReference>
<comment type="caution">
    <text evidence="7">The sequence shown here is derived from an EMBL/GenBank/DDBJ whole genome shotgun (WGS) entry which is preliminary data.</text>
</comment>
<dbReference type="InterPro" id="IPR011701">
    <property type="entry name" value="MFS"/>
</dbReference>
<feature type="transmembrane region" description="Helical" evidence="6">
    <location>
        <begin position="397"/>
        <end position="416"/>
    </location>
</feature>
<keyword evidence="2 6" id="KW-0812">Transmembrane</keyword>
<protein>
    <submittedName>
        <fullName evidence="7">Siderophore iron transporter mirB</fullName>
    </submittedName>
</protein>
<evidence type="ECO:0000256" key="5">
    <source>
        <dbReference type="SAM" id="MobiDB-lite"/>
    </source>
</evidence>
<dbReference type="GO" id="GO:0005886">
    <property type="term" value="C:plasma membrane"/>
    <property type="evidence" value="ECO:0007669"/>
    <property type="project" value="TreeGrafter"/>
</dbReference>
<proteinExistence type="predicted"/>
<feature type="transmembrane region" description="Helical" evidence="6">
    <location>
        <begin position="559"/>
        <end position="581"/>
    </location>
</feature>
<dbReference type="OrthoDB" id="4078873at2759"/>
<evidence type="ECO:0000256" key="2">
    <source>
        <dbReference type="ARBA" id="ARBA00022692"/>
    </source>
</evidence>
<feature type="transmembrane region" description="Helical" evidence="6">
    <location>
        <begin position="319"/>
        <end position="337"/>
    </location>
</feature>
<name>A0A179EYV8_METCM</name>
<dbReference type="Gene3D" id="1.20.1250.20">
    <property type="entry name" value="MFS general substrate transporter like domains"/>
    <property type="match status" value="2"/>
</dbReference>
<feature type="transmembrane region" description="Helical" evidence="6">
    <location>
        <begin position="423"/>
        <end position="442"/>
    </location>
</feature>
<organism evidence="7 8">
    <name type="scientific">Pochonia chlamydosporia 170</name>
    <dbReference type="NCBI Taxonomy" id="1380566"/>
    <lineage>
        <taxon>Eukaryota</taxon>
        <taxon>Fungi</taxon>
        <taxon>Dikarya</taxon>
        <taxon>Ascomycota</taxon>
        <taxon>Pezizomycotina</taxon>
        <taxon>Sordariomycetes</taxon>
        <taxon>Hypocreomycetidae</taxon>
        <taxon>Hypocreales</taxon>
        <taxon>Clavicipitaceae</taxon>
        <taxon>Pochonia</taxon>
    </lineage>
</organism>
<keyword evidence="8" id="KW-1185">Reference proteome</keyword>
<evidence type="ECO:0000256" key="3">
    <source>
        <dbReference type="ARBA" id="ARBA00022989"/>
    </source>
</evidence>
<feature type="transmembrane region" description="Helical" evidence="6">
    <location>
        <begin position="357"/>
        <end position="377"/>
    </location>
</feature>
<evidence type="ECO:0000313" key="7">
    <source>
        <dbReference type="EMBL" id="OAQ58361.1"/>
    </source>
</evidence>
<feature type="transmembrane region" description="Helical" evidence="6">
    <location>
        <begin position="454"/>
        <end position="476"/>
    </location>
</feature>
<evidence type="ECO:0000256" key="4">
    <source>
        <dbReference type="ARBA" id="ARBA00023136"/>
    </source>
</evidence>
<feature type="compositionally biased region" description="Polar residues" evidence="5">
    <location>
        <begin position="31"/>
        <end position="42"/>
    </location>
</feature>
<evidence type="ECO:0000256" key="1">
    <source>
        <dbReference type="ARBA" id="ARBA00004141"/>
    </source>
</evidence>
<dbReference type="EMBL" id="LSBJ02000002">
    <property type="protein sequence ID" value="OAQ58361.1"/>
    <property type="molecule type" value="Genomic_DNA"/>
</dbReference>
<feature type="transmembrane region" description="Helical" evidence="6">
    <location>
        <begin position="483"/>
        <end position="509"/>
    </location>
</feature>
<keyword evidence="4 6" id="KW-0472">Membrane</keyword>
<dbReference type="RefSeq" id="XP_018136532.1">
    <property type="nucleotide sequence ID" value="XM_018289173.1"/>
</dbReference>
<feature type="transmembrane region" description="Helical" evidence="6">
    <location>
        <begin position="288"/>
        <end position="307"/>
    </location>
</feature>
<evidence type="ECO:0000256" key="6">
    <source>
        <dbReference type="SAM" id="Phobius"/>
    </source>
</evidence>
<feature type="transmembrane region" description="Helical" evidence="6">
    <location>
        <begin position="232"/>
        <end position="253"/>
    </location>
</feature>
<dbReference type="AlphaFoldDB" id="A0A179EYV8"/>
<gene>
    <name evidence="7" type="ORF">VFPPC_10873</name>
</gene>
<dbReference type="InterPro" id="IPR036259">
    <property type="entry name" value="MFS_trans_sf"/>
</dbReference>
<feature type="transmembrane region" description="Helical" evidence="6">
    <location>
        <begin position="144"/>
        <end position="162"/>
    </location>
</feature>
<reference evidence="7 8" key="1">
    <citation type="journal article" date="2016" name="PLoS Pathog.">
        <title>Biosynthesis of antibiotic leucinostatins in bio-control fungus Purpureocillium lilacinum and their inhibition on phytophthora revealed by genome mining.</title>
        <authorList>
            <person name="Wang G."/>
            <person name="Liu Z."/>
            <person name="Lin R."/>
            <person name="Li E."/>
            <person name="Mao Z."/>
            <person name="Ling J."/>
            <person name="Yang Y."/>
            <person name="Yin W.B."/>
            <person name="Xie B."/>
        </authorList>
    </citation>
    <scope>NUCLEOTIDE SEQUENCE [LARGE SCALE GENOMIC DNA]</scope>
    <source>
        <strain evidence="7">170</strain>
    </source>
</reference>
<feature type="transmembrane region" description="Helical" evidence="6">
    <location>
        <begin position="174"/>
        <end position="191"/>
    </location>
</feature>
<dbReference type="PANTHER" id="PTHR23501:SF107">
    <property type="entry name" value="TRANSPORTER, PUTATIVE (AFU_ORTHOLOGUE AFUA_7G04730)-RELATED"/>
    <property type="match status" value="1"/>
</dbReference>
<accession>A0A179EYV8</accession>
<dbReference type="PANTHER" id="PTHR23501">
    <property type="entry name" value="MAJOR FACILITATOR SUPERFAMILY"/>
    <property type="match status" value="1"/>
</dbReference>
<keyword evidence="3 6" id="KW-1133">Transmembrane helix</keyword>
<dbReference type="GeneID" id="28853167"/>
<comment type="subcellular location">
    <subcellularLocation>
        <location evidence="1">Membrane</location>
        <topology evidence="1">Multi-pass membrane protein</topology>
    </subcellularLocation>
</comment>
<evidence type="ECO:0000313" key="8">
    <source>
        <dbReference type="Proteomes" id="UP000078397"/>
    </source>
</evidence>